<dbReference type="HOGENOM" id="CLU_112450_1_2_10"/>
<accession>T2KHM5</accession>
<keyword evidence="1" id="KW-0732">Signal</keyword>
<dbReference type="PATRIC" id="fig|1347342.6.peg.217"/>
<dbReference type="AlphaFoldDB" id="T2KHM5"/>
<dbReference type="EMBL" id="HG315671">
    <property type="protein sequence ID" value="CDF77926.1"/>
    <property type="molecule type" value="Genomic_DNA"/>
</dbReference>
<sequence length="162" mass="18635">VCRTITIKSIKMKKLLLVLTVLCAFNTYAQDAELEAFKDLYNSEKKTVIGEFLELDATKAATFNEIYDQYTLERKDIASSRMALLEDYVDQYDSMTDEQADAIVKETFSIRAKNEKLQKKYYKKIKKALGAKTGSQFVQFERYVQTSIDEVLQEALPLIGEK</sequence>
<dbReference type="eggNOG" id="ENOG5032SZD">
    <property type="taxonomic scope" value="Bacteria"/>
</dbReference>
<feature type="non-terminal residue" evidence="2">
    <location>
        <position position="1"/>
    </location>
</feature>
<dbReference type="STRING" id="1347342.BN863_2140"/>
<feature type="signal peptide" evidence="1">
    <location>
        <begin position="1"/>
        <end position="29"/>
    </location>
</feature>
<protein>
    <submittedName>
        <fullName evidence="2">Uncharacterized protein</fullName>
    </submittedName>
</protein>
<dbReference type="Proteomes" id="UP000016160">
    <property type="component" value="Chromosome"/>
</dbReference>
<gene>
    <name evidence="2" type="ORF">BN863_2140</name>
</gene>
<organism evidence="2 3">
    <name type="scientific">Formosa agariphila (strain DSM 15362 / KCTC 12365 / LMG 23005 / KMM 3901 / M-2Alg 35-1)</name>
    <dbReference type="NCBI Taxonomy" id="1347342"/>
    <lineage>
        <taxon>Bacteria</taxon>
        <taxon>Pseudomonadati</taxon>
        <taxon>Bacteroidota</taxon>
        <taxon>Flavobacteriia</taxon>
        <taxon>Flavobacteriales</taxon>
        <taxon>Flavobacteriaceae</taxon>
        <taxon>Formosa</taxon>
    </lineage>
</organism>
<evidence type="ECO:0000256" key="1">
    <source>
        <dbReference type="SAM" id="SignalP"/>
    </source>
</evidence>
<keyword evidence="3" id="KW-1185">Reference proteome</keyword>
<proteinExistence type="predicted"/>
<feature type="chain" id="PRO_5004590884" evidence="1">
    <location>
        <begin position="30"/>
        <end position="162"/>
    </location>
</feature>
<evidence type="ECO:0000313" key="2">
    <source>
        <dbReference type="EMBL" id="CDF77926.1"/>
    </source>
</evidence>
<evidence type="ECO:0000313" key="3">
    <source>
        <dbReference type="Proteomes" id="UP000016160"/>
    </source>
</evidence>
<name>T2KHM5_FORAG</name>
<reference evidence="2 3" key="1">
    <citation type="journal article" date="2013" name="Appl. Environ. Microbiol.">
        <title>The genome of the alga-associated marine flavobacterium Formosa agariphila KMM 3901T reveals a broad potential for degradation of algal polysaccharides.</title>
        <authorList>
            <person name="Mann A.J."/>
            <person name="Hahnke R.L."/>
            <person name="Huang S."/>
            <person name="Werner J."/>
            <person name="Xing P."/>
            <person name="Barbeyron T."/>
            <person name="Huettel B."/>
            <person name="Stueber K."/>
            <person name="Reinhardt R."/>
            <person name="Harder J."/>
            <person name="Gloeckner F.O."/>
            <person name="Amann R.I."/>
            <person name="Teeling H."/>
        </authorList>
    </citation>
    <scope>NUCLEOTIDE SEQUENCE [LARGE SCALE GENOMIC DNA]</scope>
    <source>
        <strain evidence="3">DSM 15362 / KCTC 12365 / LMG 23005 / KMM 3901</strain>
    </source>
</reference>